<comment type="catalytic activity">
    <reaction evidence="13">
        <text>4 Na(+)(in) + ATP + H2O = 4 Na(+)(out) + ADP + phosphate + H(+)</text>
        <dbReference type="Rhea" id="RHEA:58156"/>
        <dbReference type="ChEBI" id="CHEBI:15377"/>
        <dbReference type="ChEBI" id="CHEBI:15378"/>
        <dbReference type="ChEBI" id="CHEBI:29101"/>
        <dbReference type="ChEBI" id="CHEBI:30616"/>
        <dbReference type="ChEBI" id="CHEBI:43474"/>
        <dbReference type="ChEBI" id="CHEBI:456216"/>
        <dbReference type="EC" id="7.2.2.1"/>
    </reaction>
</comment>
<comment type="catalytic activity">
    <reaction evidence="15">
        <text>ATP + H2O + 4 H(+)(in) = ADP + phosphate + 5 H(+)(out)</text>
        <dbReference type="Rhea" id="RHEA:57720"/>
        <dbReference type="ChEBI" id="CHEBI:15377"/>
        <dbReference type="ChEBI" id="CHEBI:15378"/>
        <dbReference type="ChEBI" id="CHEBI:30616"/>
        <dbReference type="ChEBI" id="CHEBI:43474"/>
        <dbReference type="ChEBI" id="CHEBI:456216"/>
        <dbReference type="EC" id="7.1.2.2"/>
    </reaction>
</comment>
<evidence type="ECO:0000256" key="3">
    <source>
        <dbReference type="ARBA" id="ARBA00022448"/>
    </source>
</evidence>
<organism evidence="18 20">
    <name type="scientific">Bradyrhizobium symbiodeficiens</name>
    <dbReference type="NCBI Taxonomy" id="1404367"/>
    <lineage>
        <taxon>Bacteria</taxon>
        <taxon>Pseudomonadati</taxon>
        <taxon>Pseudomonadota</taxon>
        <taxon>Alphaproteobacteria</taxon>
        <taxon>Hyphomicrobiales</taxon>
        <taxon>Nitrobacteraceae</taxon>
        <taxon>Bradyrhizobium</taxon>
    </lineage>
</organism>
<dbReference type="GO" id="GO:0045259">
    <property type="term" value="C:proton-transporting ATP synthase complex"/>
    <property type="evidence" value="ECO:0007669"/>
    <property type="project" value="UniProtKB-KW"/>
</dbReference>
<dbReference type="Pfam" id="PF00006">
    <property type="entry name" value="ATP-synt_ab"/>
    <property type="match status" value="1"/>
</dbReference>
<dbReference type="GO" id="GO:0005886">
    <property type="term" value="C:plasma membrane"/>
    <property type="evidence" value="ECO:0007669"/>
    <property type="project" value="UniProtKB-SubCell"/>
</dbReference>
<dbReference type="GO" id="GO:0046962">
    <property type="term" value="F:sodium-transporting ATPase activity, rotational mechanism"/>
    <property type="evidence" value="ECO:0007669"/>
    <property type="project" value="UniProtKB-EC"/>
</dbReference>
<evidence type="ECO:0000256" key="11">
    <source>
        <dbReference type="ARBA" id="ARBA00023196"/>
    </source>
</evidence>
<keyword evidence="10 15" id="KW-0472">Membrane</keyword>
<evidence type="ECO:0000256" key="9">
    <source>
        <dbReference type="ARBA" id="ARBA00023065"/>
    </source>
</evidence>
<evidence type="ECO:0000256" key="14">
    <source>
        <dbReference type="ARBA" id="ARBA00059242"/>
    </source>
</evidence>
<comment type="subcellular location">
    <subcellularLocation>
        <location evidence="15">Cell membrane</location>
        <topology evidence="15">Peripheral membrane protein</topology>
    </subcellularLocation>
    <subcellularLocation>
        <location evidence="1">Membrane</location>
    </subcellularLocation>
</comment>
<evidence type="ECO:0000256" key="13">
    <source>
        <dbReference type="ARBA" id="ARBA00052325"/>
    </source>
</evidence>
<dbReference type="CDD" id="cd01133">
    <property type="entry name" value="F1-ATPase_beta_CD"/>
    <property type="match status" value="1"/>
</dbReference>
<dbReference type="InterPro" id="IPR000194">
    <property type="entry name" value="ATPase_F1/V1/A1_a/bsu_nucl-bd"/>
</dbReference>
<dbReference type="PROSITE" id="PS00152">
    <property type="entry name" value="ATPASE_ALPHA_BETA"/>
    <property type="match status" value="1"/>
</dbReference>
<reference evidence="19" key="1">
    <citation type="submission" date="2019-06" db="EMBL/GenBank/DDBJ databases">
        <title>Whole-Genome Sequence of Bradyrhizobium sp. 3 Strain 65S1MB.</title>
        <authorList>
            <person name="Bromfield E.S.P."/>
            <person name="Cloutier S."/>
            <person name="Nguyen H.D.T."/>
        </authorList>
    </citation>
    <scope>NUCLEOTIDE SEQUENCE [LARGE SCALE GENOMIC DNA]</scope>
    <source>
        <strain evidence="19">65S1MB</strain>
    </source>
</reference>
<dbReference type="GO" id="GO:0005524">
    <property type="term" value="F:ATP binding"/>
    <property type="evidence" value="ECO:0007669"/>
    <property type="project" value="UniProtKB-UniRule"/>
</dbReference>
<dbReference type="NCBIfam" id="TIGR01039">
    <property type="entry name" value="atpD"/>
    <property type="match status" value="1"/>
</dbReference>
<comment type="similarity">
    <text evidence="2 15">Belongs to the ATPase alpha/beta chains family.</text>
</comment>
<keyword evidence="7 15" id="KW-0067">ATP-binding</keyword>
<keyword evidence="8 15" id="KW-1278">Translocase</keyword>
<dbReference type="InterPro" id="IPR005722">
    <property type="entry name" value="ATP_synth_F1_bsu"/>
</dbReference>
<evidence type="ECO:0000256" key="5">
    <source>
        <dbReference type="ARBA" id="ARBA00022741"/>
    </source>
</evidence>
<dbReference type="KEGG" id="bsym:CIT39_32275"/>
<dbReference type="SMART" id="SM00382">
    <property type="entry name" value="AAA"/>
    <property type="match status" value="1"/>
</dbReference>
<dbReference type="Pfam" id="PF22919">
    <property type="entry name" value="ATP-synt_VA_C"/>
    <property type="match status" value="1"/>
</dbReference>
<dbReference type="FunFam" id="3.40.50.300:FF:000026">
    <property type="entry name" value="ATP synthase subunit beta"/>
    <property type="match status" value="1"/>
</dbReference>
<dbReference type="InterPro" id="IPR027417">
    <property type="entry name" value="P-loop_NTPase"/>
</dbReference>
<evidence type="ECO:0000256" key="4">
    <source>
        <dbReference type="ARBA" id="ARBA00022519"/>
    </source>
</evidence>
<dbReference type="InterPro" id="IPR036121">
    <property type="entry name" value="ATPase_F1/V1/A1_a/bsu_N_sf"/>
</dbReference>
<dbReference type="SUPFAM" id="SSF50615">
    <property type="entry name" value="N-terminal domain of alpha and beta subunits of F1 ATP synthase"/>
    <property type="match status" value="1"/>
</dbReference>
<evidence type="ECO:0000256" key="1">
    <source>
        <dbReference type="ARBA" id="ARBA00004370"/>
    </source>
</evidence>
<dbReference type="InterPro" id="IPR055190">
    <property type="entry name" value="ATP-synt_VA_C"/>
</dbReference>
<evidence type="ECO:0000256" key="6">
    <source>
        <dbReference type="ARBA" id="ARBA00022781"/>
    </source>
</evidence>
<keyword evidence="9 15" id="KW-0406">Ion transport</keyword>
<evidence type="ECO:0000256" key="10">
    <source>
        <dbReference type="ARBA" id="ARBA00023136"/>
    </source>
</evidence>
<evidence type="ECO:0000259" key="16">
    <source>
        <dbReference type="SMART" id="SM00382"/>
    </source>
</evidence>
<dbReference type="PANTHER" id="PTHR15184:SF71">
    <property type="entry name" value="ATP SYNTHASE SUBUNIT BETA, MITOCHONDRIAL"/>
    <property type="match status" value="1"/>
</dbReference>
<keyword evidence="19" id="KW-1185">Reference proteome</keyword>
<evidence type="ECO:0000256" key="15">
    <source>
        <dbReference type="HAMAP-Rule" id="MF_01347"/>
    </source>
</evidence>
<gene>
    <name evidence="15 18" type="primary">atpD</name>
    <name evidence="17" type="ORF">FJN17_28940</name>
    <name evidence="18" type="ORF">HAV00_10110</name>
</gene>
<dbReference type="CDD" id="cd18115">
    <property type="entry name" value="ATP-synt_F1_beta_N"/>
    <property type="match status" value="1"/>
</dbReference>
<reference evidence="19 20" key="2">
    <citation type="journal article" date="2020" name="Int. J. Syst. Evol. Microbiol.">
        <title>Description and complete genome sequences of Bradyrhizobium symbiodeficiens sp. nov., a non-symbiotic bacterium associated with legumes native to Canada.</title>
        <authorList>
            <person name="Bromfield E.S.P."/>
            <person name="Cloutier S."/>
            <person name="Nguyen H.D.T."/>
        </authorList>
    </citation>
    <scope>NUCLEOTIDE SEQUENCE [LARGE SCALE GENOMIC DNA]</scope>
    <source>
        <strain evidence="18 20">101S1MB</strain>
        <strain evidence="17 19">65S1MB</strain>
    </source>
</reference>
<dbReference type="FunFam" id="2.40.10.170:FF:000005">
    <property type="entry name" value="ATP synthase subunit beta"/>
    <property type="match status" value="1"/>
</dbReference>
<dbReference type="EC" id="7.1.2.2" evidence="15"/>
<dbReference type="AlphaFoldDB" id="A0A2U8QMR2"/>
<comment type="function">
    <text evidence="14">Produces ATP from ADP in the presence of a sodium ion gradient across the membrane. The beta chain is the catalytic subunit.</text>
</comment>
<dbReference type="EMBL" id="CP041090">
    <property type="protein sequence ID" value="QDF41284.1"/>
    <property type="molecule type" value="Genomic_DNA"/>
</dbReference>
<keyword evidence="12 15" id="KW-0066">ATP synthesis</keyword>
<dbReference type="InterPro" id="IPR020003">
    <property type="entry name" value="ATPase_a/bsu_AS"/>
</dbReference>
<dbReference type="Pfam" id="PF02874">
    <property type="entry name" value="ATP-synt_ab_N"/>
    <property type="match status" value="1"/>
</dbReference>
<dbReference type="InterPro" id="IPR024034">
    <property type="entry name" value="ATPase_F1/V1_b/a_C"/>
</dbReference>
<evidence type="ECO:0000256" key="12">
    <source>
        <dbReference type="ARBA" id="ARBA00023310"/>
    </source>
</evidence>
<dbReference type="Proteomes" id="UP000319298">
    <property type="component" value="Chromosome"/>
</dbReference>
<dbReference type="EMBL" id="CP050066">
    <property type="protein sequence ID" value="QIP06575.1"/>
    <property type="molecule type" value="Genomic_DNA"/>
</dbReference>
<dbReference type="Proteomes" id="UP000500895">
    <property type="component" value="Chromosome"/>
</dbReference>
<evidence type="ECO:0000313" key="18">
    <source>
        <dbReference type="EMBL" id="QIP06575.1"/>
    </source>
</evidence>
<dbReference type="InterPro" id="IPR003593">
    <property type="entry name" value="AAA+_ATPase"/>
</dbReference>
<dbReference type="PANTHER" id="PTHR15184">
    <property type="entry name" value="ATP SYNTHASE"/>
    <property type="match status" value="1"/>
</dbReference>
<keyword evidence="11 15" id="KW-0139">CF(1)</keyword>
<comment type="function">
    <text evidence="15">Produces ATP from ADP in the presence of a proton gradient across the membrane. The catalytic sites are hosted primarily by the beta subunits.</text>
</comment>
<dbReference type="Gene3D" id="2.40.10.170">
    <property type="match status" value="1"/>
</dbReference>
<dbReference type="SUPFAM" id="SSF47917">
    <property type="entry name" value="C-terminal domain of alpha and beta subunits of F1 ATP synthase"/>
    <property type="match status" value="1"/>
</dbReference>
<evidence type="ECO:0000313" key="20">
    <source>
        <dbReference type="Proteomes" id="UP000500895"/>
    </source>
</evidence>
<evidence type="ECO:0000313" key="17">
    <source>
        <dbReference type="EMBL" id="QDF41284.1"/>
    </source>
</evidence>
<keyword evidence="4" id="KW-0997">Cell inner membrane</keyword>
<dbReference type="CDD" id="cd18110">
    <property type="entry name" value="ATP-synt_F1_beta_C"/>
    <property type="match status" value="1"/>
</dbReference>
<dbReference type="RefSeq" id="WP_094972757.1">
    <property type="nucleotide sequence ID" value="NZ_CP029427.2"/>
</dbReference>
<keyword evidence="6 15" id="KW-0375">Hydrogen ion transport</keyword>
<dbReference type="FunFam" id="1.10.1140.10:FF:000001">
    <property type="entry name" value="ATP synthase subunit beta"/>
    <property type="match status" value="1"/>
</dbReference>
<dbReference type="InterPro" id="IPR050053">
    <property type="entry name" value="ATPase_alpha/beta_chains"/>
</dbReference>
<dbReference type="HAMAP" id="MF_01347">
    <property type="entry name" value="ATP_synth_beta_bact"/>
    <property type="match status" value="1"/>
</dbReference>
<keyword evidence="15" id="KW-1003">Cell membrane</keyword>
<sequence length="481" mass="51462">MATAANQVGRVTQVMGAVVDVKFEGGHLPAILNSLETRNGNIRLVLEVAQHLGESTVRTIAMDVTEGLVRGQEVTDTGQPIRVPVGEGTLGRIINVIGEPIDEAGPVKSEGLRPIHQDAPSYTDQSTEAEILVTGIKVVDLLAPYAKGGKIGLFGGAGVGKTVLIQELINNVAKAHGGYSVFAGVGERTREGNDLYHEFIESKVNADPKNPDPSVKSKCALVFGQMNEPPGARARVALTGLTIAEDFRDKGQDVLFFVDNIFRFTQAGSEVSALLGRIPSAVGYQPTLATDMGALQERITTTQKGSITSVQAIYVPADDLTDPAPATSFAHLDATTTLSRSIAEKGIYPAVDPLDSTSRMLSPLVVGEEHYAVARQVQQVLQRYKALQDIIAILGMDELSEEDKLTVARARKVERFMSQPFHVAEIFTGSPGKFVELADTIKGFKGLVEGKYDHLPEAAFYMVGTIEEAVEKGKKLAAEAA</sequence>
<evidence type="ECO:0000256" key="7">
    <source>
        <dbReference type="ARBA" id="ARBA00022840"/>
    </source>
</evidence>
<evidence type="ECO:0000313" key="19">
    <source>
        <dbReference type="Proteomes" id="UP000319298"/>
    </source>
</evidence>
<name>A0A2U8QMR2_9BRAD</name>
<dbReference type="PIRSF" id="PIRSF039072">
    <property type="entry name" value="ATPase_subunit_beta"/>
    <property type="match status" value="1"/>
</dbReference>
<dbReference type="Gene3D" id="3.40.50.300">
    <property type="entry name" value="P-loop containing nucleotide triphosphate hydrolases"/>
    <property type="match status" value="1"/>
</dbReference>
<reference evidence="18" key="3">
    <citation type="submission" date="2024-02" db="EMBL/GenBank/DDBJ databases">
        <authorList>
            <person name="Bromfield E.S.P."/>
            <person name="Cloutier S."/>
            <person name="Nguyen H.D.T."/>
        </authorList>
    </citation>
    <scope>NUCLEOTIDE SEQUENCE</scope>
    <source>
        <strain evidence="18">101S1MB</strain>
        <strain evidence="17">65S1MB</strain>
    </source>
</reference>
<keyword evidence="3 15" id="KW-0813">Transport</keyword>
<evidence type="ECO:0000256" key="2">
    <source>
        <dbReference type="ARBA" id="ARBA00008936"/>
    </source>
</evidence>
<evidence type="ECO:0000256" key="8">
    <source>
        <dbReference type="ARBA" id="ARBA00022967"/>
    </source>
</evidence>
<keyword evidence="5 15" id="KW-0547">Nucleotide-binding</keyword>
<protein>
    <recommendedName>
        <fullName evidence="15">ATP synthase subunit beta</fullName>
        <ecNumber evidence="15">7.1.2.2</ecNumber>
    </recommendedName>
    <alternativeName>
        <fullName evidence="15">ATP synthase F1 sector subunit beta</fullName>
    </alternativeName>
    <alternativeName>
        <fullName evidence="15">F-ATPase subunit beta</fullName>
    </alternativeName>
</protein>
<feature type="domain" description="AAA+ ATPase" evidence="16">
    <location>
        <begin position="147"/>
        <end position="335"/>
    </location>
</feature>
<dbReference type="InterPro" id="IPR004100">
    <property type="entry name" value="ATPase_F1/V1/A1_a/bsu_N"/>
</dbReference>
<dbReference type="SUPFAM" id="SSF52540">
    <property type="entry name" value="P-loop containing nucleoside triphosphate hydrolases"/>
    <property type="match status" value="1"/>
</dbReference>
<dbReference type="GO" id="GO:0046933">
    <property type="term" value="F:proton-transporting ATP synthase activity, rotational mechanism"/>
    <property type="evidence" value="ECO:0007669"/>
    <property type="project" value="UniProtKB-UniRule"/>
</dbReference>
<feature type="binding site" evidence="15">
    <location>
        <begin position="155"/>
        <end position="162"/>
    </location>
    <ligand>
        <name>ATP</name>
        <dbReference type="ChEBI" id="CHEBI:30616"/>
    </ligand>
</feature>
<dbReference type="Gene3D" id="1.10.1140.10">
    <property type="entry name" value="Bovine Mitochondrial F1-atpase, Atp Synthase Beta Chain, Chain D, domain 3"/>
    <property type="match status" value="1"/>
</dbReference>
<proteinExistence type="inferred from homology"/>
<accession>A0A2U8QMR2</accession>